<name>A7F5K6_SCLS1</name>
<evidence type="ECO:0000256" key="1">
    <source>
        <dbReference type="SAM" id="MobiDB-lite"/>
    </source>
</evidence>
<evidence type="ECO:0000313" key="3">
    <source>
        <dbReference type="Proteomes" id="UP000001312"/>
    </source>
</evidence>
<sequence>MMILQNNKRVIHQPTDLSTYQPTNLSTYQPTNLSTSPRFR</sequence>
<gene>
    <name evidence="2" type="ORF">SS1G_12884</name>
</gene>
<keyword evidence="3" id="KW-1185">Reference proteome</keyword>
<proteinExistence type="predicted"/>
<dbReference type="AlphaFoldDB" id="A7F5K6"/>
<feature type="compositionally biased region" description="Polar residues" evidence="1">
    <location>
        <begin position="15"/>
        <end position="40"/>
    </location>
</feature>
<dbReference type="InParanoid" id="A7F5K6"/>
<dbReference type="RefSeq" id="XP_001586306.1">
    <property type="nucleotide sequence ID" value="XM_001586256.1"/>
</dbReference>
<reference evidence="3" key="1">
    <citation type="journal article" date="2011" name="PLoS Genet.">
        <title>Genomic analysis of the necrotrophic fungal pathogens Sclerotinia sclerotiorum and Botrytis cinerea.</title>
        <authorList>
            <person name="Amselem J."/>
            <person name="Cuomo C.A."/>
            <person name="van Kan J.A."/>
            <person name="Viaud M."/>
            <person name="Benito E.P."/>
            <person name="Couloux A."/>
            <person name="Coutinho P.M."/>
            <person name="de Vries R.P."/>
            <person name="Dyer P.S."/>
            <person name="Fillinger S."/>
            <person name="Fournier E."/>
            <person name="Gout L."/>
            <person name="Hahn M."/>
            <person name="Kohn L."/>
            <person name="Lapalu N."/>
            <person name="Plummer K.M."/>
            <person name="Pradier J.M."/>
            <person name="Quevillon E."/>
            <person name="Sharon A."/>
            <person name="Simon A."/>
            <person name="ten Have A."/>
            <person name="Tudzynski B."/>
            <person name="Tudzynski P."/>
            <person name="Wincker P."/>
            <person name="Andrew M."/>
            <person name="Anthouard V."/>
            <person name="Beever R.E."/>
            <person name="Beffa R."/>
            <person name="Benoit I."/>
            <person name="Bouzid O."/>
            <person name="Brault B."/>
            <person name="Chen Z."/>
            <person name="Choquer M."/>
            <person name="Collemare J."/>
            <person name="Cotton P."/>
            <person name="Danchin E.G."/>
            <person name="Da Silva C."/>
            <person name="Gautier A."/>
            <person name="Giraud C."/>
            <person name="Giraud T."/>
            <person name="Gonzalez C."/>
            <person name="Grossetete S."/>
            <person name="Guldener U."/>
            <person name="Henrissat B."/>
            <person name="Howlett B.J."/>
            <person name="Kodira C."/>
            <person name="Kretschmer M."/>
            <person name="Lappartient A."/>
            <person name="Leroch M."/>
            <person name="Levis C."/>
            <person name="Mauceli E."/>
            <person name="Neuveglise C."/>
            <person name="Oeser B."/>
            <person name="Pearson M."/>
            <person name="Poulain J."/>
            <person name="Poussereau N."/>
            <person name="Quesneville H."/>
            <person name="Rascle C."/>
            <person name="Schumacher J."/>
            <person name="Segurens B."/>
            <person name="Sexton A."/>
            <person name="Silva E."/>
            <person name="Sirven C."/>
            <person name="Soanes D.M."/>
            <person name="Talbot N.J."/>
            <person name="Templeton M."/>
            <person name="Yandava C."/>
            <person name="Yarden O."/>
            <person name="Zeng Q."/>
            <person name="Rollins J.A."/>
            <person name="Lebrun M.H."/>
            <person name="Dickman M."/>
        </authorList>
    </citation>
    <scope>NUCLEOTIDE SEQUENCE [LARGE SCALE GENOMIC DNA]</scope>
    <source>
        <strain evidence="3">ATCC 18683 / 1980 / Ss-1</strain>
    </source>
</reference>
<evidence type="ECO:0000313" key="2">
    <source>
        <dbReference type="EMBL" id="EDN98027.1"/>
    </source>
</evidence>
<accession>A7F5K6</accession>
<organism evidence="2 3">
    <name type="scientific">Sclerotinia sclerotiorum (strain ATCC 18683 / 1980 / Ss-1)</name>
    <name type="common">White mold</name>
    <name type="synonym">Whetzelinia sclerotiorum</name>
    <dbReference type="NCBI Taxonomy" id="665079"/>
    <lineage>
        <taxon>Eukaryota</taxon>
        <taxon>Fungi</taxon>
        <taxon>Dikarya</taxon>
        <taxon>Ascomycota</taxon>
        <taxon>Pezizomycotina</taxon>
        <taxon>Leotiomycetes</taxon>
        <taxon>Helotiales</taxon>
        <taxon>Sclerotiniaceae</taxon>
        <taxon>Sclerotinia</taxon>
    </lineage>
</organism>
<protein>
    <submittedName>
        <fullName evidence="2">Uncharacterized protein</fullName>
    </submittedName>
</protein>
<dbReference type="GeneID" id="5482314"/>
<dbReference type="KEGG" id="ssl:SS1G_12884"/>
<dbReference type="Proteomes" id="UP000001312">
    <property type="component" value="Unassembled WGS sequence"/>
</dbReference>
<dbReference type="EMBL" id="CH476642">
    <property type="protein sequence ID" value="EDN98027.1"/>
    <property type="molecule type" value="Genomic_DNA"/>
</dbReference>
<feature type="region of interest" description="Disordered" evidence="1">
    <location>
        <begin position="1"/>
        <end position="40"/>
    </location>
</feature>